<evidence type="ECO:0000256" key="1">
    <source>
        <dbReference type="ARBA" id="ARBA00008005"/>
    </source>
</evidence>
<comment type="caution">
    <text evidence="5">The sequence shown here is derived from an EMBL/GenBank/DDBJ whole genome shotgun (WGS) entry which is preliminary data.</text>
</comment>
<sequence>MLSSLTPGASVGEVSTGTRSIQGVGPTTAAFVGRAPLADAHLHEAVAIHGWPHFLKEFTRPDSPGTDLSRAVYGFFLNGGRRCLIVNIGDARRLTGGTRKREGLAVLEEVTEVAMVAAPGWADPASHDALLSHAEKMKDRVAILDAPEDVDDLELLTRMALLEAPGTKPGEASASLPPKGLRPRVSDQGFGAFYFPWITTVDPMSGERVNVPPCGHMAGIYARTDVSRGVHKAPANEVVYGAGDLVRHVTHEEQAELHSHGVNCIRFFPNQGIRVGGARTVAGADSEWRSLNVRRLFNFVKESISVGTGWTVVEPSDPTLWTSIRRDVGAFLLRLWRDGALQGRTPEEAFFVQCDEQAHPPESIDAGQVVAFIGLAPVKPAEFILLRIIQHPGGMEVEEVKNG</sequence>
<evidence type="ECO:0000256" key="2">
    <source>
        <dbReference type="SAM" id="MobiDB-lite"/>
    </source>
</evidence>
<dbReference type="InterPro" id="IPR020287">
    <property type="entry name" value="Tail_sheath_C"/>
</dbReference>
<dbReference type="EMBL" id="JMCB01000020">
    <property type="protein sequence ID" value="KFE62669.1"/>
    <property type="molecule type" value="Genomic_DNA"/>
</dbReference>
<dbReference type="Pfam" id="PF04984">
    <property type="entry name" value="Phage_sheath_1"/>
    <property type="match status" value="1"/>
</dbReference>
<feature type="domain" description="Tail sheath protein subtilisin-like" evidence="3">
    <location>
        <begin position="111"/>
        <end position="280"/>
    </location>
</feature>
<comment type="similarity">
    <text evidence="1">Belongs to the myoviridae tail sheath protein family.</text>
</comment>
<organism evidence="5 6">
    <name type="scientific">Hyalangium minutum</name>
    <dbReference type="NCBI Taxonomy" id="394096"/>
    <lineage>
        <taxon>Bacteria</taxon>
        <taxon>Pseudomonadati</taxon>
        <taxon>Myxococcota</taxon>
        <taxon>Myxococcia</taxon>
        <taxon>Myxococcales</taxon>
        <taxon>Cystobacterineae</taxon>
        <taxon>Archangiaceae</taxon>
        <taxon>Hyalangium</taxon>
    </lineage>
</organism>
<feature type="region of interest" description="Disordered" evidence="2">
    <location>
        <begin position="1"/>
        <end position="20"/>
    </location>
</feature>
<dbReference type="PANTHER" id="PTHR35861:SF1">
    <property type="entry name" value="PHAGE TAIL SHEATH PROTEIN"/>
    <property type="match status" value="1"/>
</dbReference>
<dbReference type="PATRIC" id="fig|394096.3.peg.7518"/>
<dbReference type="InterPro" id="IPR035089">
    <property type="entry name" value="Phage_sheath_subtilisin"/>
</dbReference>
<name>A0A085W4Q6_9BACT</name>
<protein>
    <submittedName>
        <fullName evidence="5">Phage tail sheath protein FI</fullName>
    </submittedName>
</protein>
<dbReference type="RefSeq" id="WP_044196922.1">
    <property type="nucleotide sequence ID" value="NZ_JMCB01000020.1"/>
</dbReference>
<dbReference type="STRING" id="394096.DB31_3783"/>
<feature type="domain" description="Tail sheath protein C-terminal" evidence="4">
    <location>
        <begin position="285"/>
        <end position="388"/>
    </location>
</feature>
<dbReference type="PANTHER" id="PTHR35861">
    <property type="match status" value="1"/>
</dbReference>
<dbReference type="AlphaFoldDB" id="A0A085W4Q6"/>
<proteinExistence type="inferred from homology"/>
<gene>
    <name evidence="5" type="ORF">DB31_3783</name>
</gene>
<evidence type="ECO:0000259" key="3">
    <source>
        <dbReference type="Pfam" id="PF04984"/>
    </source>
</evidence>
<keyword evidence="6" id="KW-1185">Reference proteome</keyword>
<dbReference type="Gene3D" id="3.40.50.11780">
    <property type="match status" value="1"/>
</dbReference>
<evidence type="ECO:0000259" key="4">
    <source>
        <dbReference type="Pfam" id="PF17482"/>
    </source>
</evidence>
<dbReference type="InterPro" id="IPR052042">
    <property type="entry name" value="Tail_sheath_structural"/>
</dbReference>
<dbReference type="Proteomes" id="UP000028725">
    <property type="component" value="Unassembled WGS sequence"/>
</dbReference>
<evidence type="ECO:0000313" key="5">
    <source>
        <dbReference type="EMBL" id="KFE62669.1"/>
    </source>
</evidence>
<accession>A0A085W4Q6</accession>
<dbReference type="OrthoDB" id="9767864at2"/>
<reference evidence="5 6" key="1">
    <citation type="submission" date="2014-04" db="EMBL/GenBank/DDBJ databases">
        <title>Genome assembly of Hyalangium minutum DSM 14724.</title>
        <authorList>
            <person name="Sharma G."/>
            <person name="Subramanian S."/>
        </authorList>
    </citation>
    <scope>NUCLEOTIDE SEQUENCE [LARGE SCALE GENOMIC DNA]</scope>
    <source>
        <strain evidence="5 6">DSM 14724</strain>
    </source>
</reference>
<dbReference type="Pfam" id="PF17482">
    <property type="entry name" value="Phage_sheath_1C"/>
    <property type="match status" value="1"/>
</dbReference>
<evidence type="ECO:0000313" key="6">
    <source>
        <dbReference type="Proteomes" id="UP000028725"/>
    </source>
</evidence>